<dbReference type="Proteomes" id="UP001175147">
    <property type="component" value="Unassembled WGS sequence"/>
</dbReference>
<organism evidence="4 5">
    <name type="scientific">Brachyspira innocens</name>
    <dbReference type="NCBI Taxonomy" id="13264"/>
    <lineage>
        <taxon>Bacteria</taxon>
        <taxon>Pseudomonadati</taxon>
        <taxon>Spirochaetota</taxon>
        <taxon>Spirochaetia</taxon>
        <taxon>Brachyspirales</taxon>
        <taxon>Brachyspiraceae</taxon>
        <taxon>Brachyspira</taxon>
    </lineage>
</organism>
<dbReference type="PRINTS" id="PR00469">
    <property type="entry name" value="PNDRDTASEII"/>
</dbReference>
<evidence type="ECO:0000256" key="1">
    <source>
        <dbReference type="ARBA" id="ARBA00022630"/>
    </source>
</evidence>
<keyword evidence="5" id="KW-1185">Reference proteome</keyword>
<proteinExistence type="predicted"/>
<evidence type="ECO:0000256" key="2">
    <source>
        <dbReference type="ARBA" id="ARBA00023002"/>
    </source>
</evidence>
<dbReference type="InterPro" id="IPR023753">
    <property type="entry name" value="FAD/NAD-binding_dom"/>
</dbReference>
<gene>
    <name evidence="4" type="ORF">Q5M86_01805</name>
</gene>
<evidence type="ECO:0000259" key="3">
    <source>
        <dbReference type="Pfam" id="PF07992"/>
    </source>
</evidence>
<accession>A0ABT8YWI7</accession>
<feature type="domain" description="FAD/NAD(P)-binding" evidence="3">
    <location>
        <begin position="5"/>
        <end position="302"/>
    </location>
</feature>
<comment type="caution">
    <text evidence="4">The sequence shown here is derived from an EMBL/GenBank/DDBJ whole genome shotgun (WGS) entry which is preliminary data.</text>
</comment>
<dbReference type="PRINTS" id="PR00368">
    <property type="entry name" value="FADPNR"/>
</dbReference>
<dbReference type="Pfam" id="PF07992">
    <property type="entry name" value="Pyr_redox_2"/>
    <property type="match status" value="1"/>
</dbReference>
<dbReference type="SUPFAM" id="SSF51905">
    <property type="entry name" value="FAD/NAD(P)-binding domain"/>
    <property type="match status" value="1"/>
</dbReference>
<evidence type="ECO:0000313" key="5">
    <source>
        <dbReference type="Proteomes" id="UP001175147"/>
    </source>
</evidence>
<dbReference type="EMBL" id="JAUPBM010000010">
    <property type="protein sequence ID" value="MDO7019504.1"/>
    <property type="molecule type" value="Genomic_DNA"/>
</dbReference>
<dbReference type="RefSeq" id="WP_304385075.1">
    <property type="nucleotide sequence ID" value="NZ_JAUPBL010000030.1"/>
</dbReference>
<dbReference type="Gene3D" id="3.50.50.60">
    <property type="entry name" value="FAD/NAD(P)-binding domain"/>
    <property type="match status" value="2"/>
</dbReference>
<protein>
    <submittedName>
        <fullName evidence="4">FAD-dependent oxidoreductase</fullName>
    </submittedName>
</protein>
<dbReference type="PANTHER" id="PTHR48105">
    <property type="entry name" value="THIOREDOXIN REDUCTASE 1-RELATED-RELATED"/>
    <property type="match status" value="1"/>
</dbReference>
<keyword evidence="1" id="KW-0285">Flavoprotein</keyword>
<dbReference type="InterPro" id="IPR050097">
    <property type="entry name" value="Ferredoxin-NADP_redctase_2"/>
</dbReference>
<keyword evidence="2" id="KW-0560">Oxidoreductase</keyword>
<reference evidence="4" key="1">
    <citation type="submission" date="2023-07" db="EMBL/GenBank/DDBJ databases">
        <title>Mucosal microbiota of week-old chicken and adult hens.</title>
        <authorList>
            <person name="Volf J."/>
            <person name="Karasova D."/>
            <person name="Crhanova M."/>
            <person name="Faldynova M."/>
            <person name="Prikrylova H."/>
            <person name="Zeman M."/>
            <person name="Babak V."/>
            <person name="Rajova J."/>
            <person name="Rychlik I."/>
        </authorList>
    </citation>
    <scope>NUCLEOTIDE SEQUENCE</scope>
    <source>
        <strain evidence="4">ET902</strain>
    </source>
</reference>
<evidence type="ECO:0000313" key="4">
    <source>
        <dbReference type="EMBL" id="MDO7019504.1"/>
    </source>
</evidence>
<sequence>MSNLYDCIIIGGGPSGLAAGIYSARARLKTVLFEKGSFGGQISITDEIANYPGFYEESEEGRHPKHLINKMIEQAKKFGAEIEHKEVTDVKLDGKIKEVTLSDGTVYQSKVVIIATGAQPRKLGCKGELEYTGKGVSYCATCDANFFEGMEVFCVGGGDTAVEEAMYLSKFARKVTLIVRKDYVRCANSIEEKAKANPKIEIKFRTELLELKGDGIVESAIFLNNETGEKYEYKADEEDGTFGVFIFVGYVPLTKLFEGKVAMQDGYILTDEEMKTNVEGVFACGDLRPKMLKQVITAAADGAIAGISANKYIEEKFTE</sequence>
<name>A0ABT8YWI7_9SPIR</name>
<dbReference type="InterPro" id="IPR036188">
    <property type="entry name" value="FAD/NAD-bd_sf"/>
</dbReference>